<dbReference type="InterPro" id="IPR006680">
    <property type="entry name" value="Amidohydro-rel"/>
</dbReference>
<dbReference type="PANTHER" id="PTHR43135">
    <property type="entry name" value="ALPHA-D-RIBOSE 1-METHYLPHOSPHONATE 5-TRIPHOSPHATE DIPHOSPHATASE"/>
    <property type="match status" value="1"/>
</dbReference>
<keyword evidence="1" id="KW-1133">Transmembrane helix</keyword>
<evidence type="ECO:0000313" key="3">
    <source>
        <dbReference type="EMBL" id="KAF5364099.1"/>
    </source>
</evidence>
<keyword evidence="1" id="KW-0472">Membrane</keyword>
<gene>
    <name evidence="3" type="ORF">D9756_000377</name>
</gene>
<dbReference type="GO" id="GO:0016810">
    <property type="term" value="F:hydrolase activity, acting on carbon-nitrogen (but not peptide) bonds"/>
    <property type="evidence" value="ECO:0007669"/>
    <property type="project" value="InterPro"/>
</dbReference>
<dbReference type="SUPFAM" id="SSF51338">
    <property type="entry name" value="Composite domain of metallo-dependent hydrolases"/>
    <property type="match status" value="1"/>
</dbReference>
<dbReference type="AlphaFoldDB" id="A0A8H5GFH7"/>
<dbReference type="OrthoDB" id="10258955at2759"/>
<evidence type="ECO:0000256" key="1">
    <source>
        <dbReference type="SAM" id="Phobius"/>
    </source>
</evidence>
<feature type="transmembrane region" description="Helical" evidence="1">
    <location>
        <begin position="32"/>
        <end position="54"/>
    </location>
</feature>
<name>A0A8H5GFH7_9AGAR</name>
<comment type="caution">
    <text evidence="3">The sequence shown here is derived from an EMBL/GenBank/DDBJ whole genome shotgun (WGS) entry which is preliminary data.</text>
</comment>
<proteinExistence type="predicted"/>
<evidence type="ECO:0000259" key="2">
    <source>
        <dbReference type="Pfam" id="PF01979"/>
    </source>
</evidence>
<dbReference type="InterPro" id="IPR011059">
    <property type="entry name" value="Metal-dep_hydrolase_composite"/>
</dbReference>
<dbReference type="PANTHER" id="PTHR43135:SF3">
    <property type="entry name" value="ALPHA-D-RIBOSE 1-METHYLPHOSPHONATE 5-TRIPHOSPHATE DIPHOSPHATASE"/>
    <property type="match status" value="1"/>
</dbReference>
<dbReference type="Pfam" id="PF01979">
    <property type="entry name" value="Amidohydro_1"/>
    <property type="match status" value="1"/>
</dbReference>
<dbReference type="SUPFAM" id="SSF51556">
    <property type="entry name" value="Metallo-dependent hydrolases"/>
    <property type="match status" value="1"/>
</dbReference>
<feature type="domain" description="Amidohydrolase-related" evidence="2">
    <location>
        <begin position="412"/>
        <end position="503"/>
    </location>
</feature>
<dbReference type="Gene3D" id="3.20.20.140">
    <property type="entry name" value="Metal-dependent hydrolases"/>
    <property type="match status" value="2"/>
</dbReference>
<organism evidence="3 4">
    <name type="scientific">Leucocoprinus leucothites</name>
    <dbReference type="NCBI Taxonomy" id="201217"/>
    <lineage>
        <taxon>Eukaryota</taxon>
        <taxon>Fungi</taxon>
        <taxon>Dikarya</taxon>
        <taxon>Basidiomycota</taxon>
        <taxon>Agaricomycotina</taxon>
        <taxon>Agaricomycetes</taxon>
        <taxon>Agaricomycetidae</taxon>
        <taxon>Agaricales</taxon>
        <taxon>Agaricineae</taxon>
        <taxon>Agaricaceae</taxon>
        <taxon>Leucocoprinus</taxon>
    </lineage>
</organism>
<evidence type="ECO:0000313" key="4">
    <source>
        <dbReference type="Proteomes" id="UP000559027"/>
    </source>
</evidence>
<dbReference type="EMBL" id="JAACJO010000001">
    <property type="protein sequence ID" value="KAF5364099.1"/>
    <property type="molecule type" value="Genomic_DNA"/>
</dbReference>
<reference evidence="3 4" key="1">
    <citation type="journal article" date="2020" name="ISME J.">
        <title>Uncovering the hidden diversity of litter-decomposition mechanisms in mushroom-forming fungi.</title>
        <authorList>
            <person name="Floudas D."/>
            <person name="Bentzer J."/>
            <person name="Ahren D."/>
            <person name="Johansson T."/>
            <person name="Persson P."/>
            <person name="Tunlid A."/>
        </authorList>
    </citation>
    <scope>NUCLEOTIDE SEQUENCE [LARGE SCALE GENOMIC DNA]</scope>
    <source>
        <strain evidence="3 4">CBS 146.42</strain>
    </source>
</reference>
<dbReference type="InterPro" id="IPR032466">
    <property type="entry name" value="Metal_Hydrolase"/>
</dbReference>
<dbReference type="Proteomes" id="UP000559027">
    <property type="component" value="Unassembled WGS sequence"/>
</dbReference>
<protein>
    <recommendedName>
        <fullName evidence="2">Amidohydrolase-related domain-containing protein</fullName>
    </recommendedName>
</protein>
<keyword evidence="1" id="KW-0812">Transmembrane</keyword>
<dbReference type="InterPro" id="IPR051781">
    <property type="entry name" value="Metallo-dep_Hydrolase"/>
</dbReference>
<sequence>MSSKNPPSPDIPPDIRAPPGGWVAQRPVNSPILVVLVAGFATLTFLAPSFLAGLTESFGSALLRGGSIEYAGPPVNAQEILGRCAALKATPVVPQTFRSRKESERYEYGNNATLIRDATIFTGRDSGQEIVRGDILLDRGVIKGIGRIPARTIDQAENLTIIEAYGAWVTPGLVDLHSHLGVISAPMLNGAFDVNSKKGPILPWLRTIDALNTHDDGYELAMAGGVTAAQILPGSGNAIGGQAFMVKLRKTLDRSSLSMVVEPPYGLNGTEPDPHHPRWRHMKQACGENLRSYGNRMDSVWALRSAYEQARKVKTMQDNYCLKAEAGLWHALKDSFPEDLQWEMLVDVLRGKVKVANHCYEAVDLDAIVRLTNEFKFPLASFHHASEAYLVPEVLKRAYGGTPAVALFATNHRYKRESYRGSEFASRVLSDKNISVIMKTDHPVINSRYLIHEAQQAYFFGLPEHLALASVTSTPAIAAGLDHRIGILAEGTDADVVMWDSHPLQLGATPMRVWIDGLLQIPLPRNKESPVQVGIGKNGEQWRRAPRVPDWDKEREQAVLWDGLPPLQGAKRGDQVVFMNVKKVWKKVPGGEIVDALGYDTSENGITVVVDGGKISCLGEPCVATQGEATTVDLKGGSIGPGLMTFGSVLGTEEIASELSTGDGEQYDAMMEDVPIILSDVGAVAKTADALVFRTRNALTAYRSGVTMATSSLARPFFLDVYGDNMIAGISATFRTGASHAMERGAILQDATALHIIMGRSHPLFPNKRPSVSSQISTLRRLLYGWEANERVTGEWFQKAAEGVIPLVIDVHSADIMASLLIMKADVEYKIGSRMRMVFSGATEAHLLAEEISNASVGVILNPVRPFPTVWDRRRILPGPPLTNNTALMELIEHGVIVGIGVREGWEARNTRFELELAALESNGRLSEKQAYELATTDLEKLLGVDWIDEDSADLVAYEGGGVLDMSSKVSAIISPARGIVDLL</sequence>
<keyword evidence="4" id="KW-1185">Reference proteome</keyword>
<accession>A0A8H5GFH7</accession>